<dbReference type="GO" id="GO:0008889">
    <property type="term" value="F:glycerophosphodiester phosphodiesterase activity"/>
    <property type="evidence" value="ECO:0007669"/>
    <property type="project" value="UniProtKB-EC"/>
</dbReference>
<organism evidence="2">
    <name type="scientific">hydrothermal vent metagenome</name>
    <dbReference type="NCBI Taxonomy" id="652676"/>
    <lineage>
        <taxon>unclassified sequences</taxon>
        <taxon>metagenomes</taxon>
        <taxon>ecological metagenomes</taxon>
    </lineage>
</organism>
<reference evidence="2" key="1">
    <citation type="submission" date="2018-06" db="EMBL/GenBank/DDBJ databases">
        <authorList>
            <person name="Zhirakovskaya E."/>
        </authorList>
    </citation>
    <scope>NUCLEOTIDE SEQUENCE</scope>
</reference>
<evidence type="ECO:0000259" key="1">
    <source>
        <dbReference type="PROSITE" id="PS51704"/>
    </source>
</evidence>
<accession>A0A3B0U978</accession>
<dbReference type="GO" id="GO:0006629">
    <property type="term" value="P:lipid metabolic process"/>
    <property type="evidence" value="ECO:0007669"/>
    <property type="project" value="InterPro"/>
</dbReference>
<dbReference type="SUPFAM" id="SSF51695">
    <property type="entry name" value="PLC-like phosphodiesterases"/>
    <property type="match status" value="1"/>
</dbReference>
<dbReference type="PANTHER" id="PTHR46211:SF1">
    <property type="entry name" value="GLYCEROPHOSPHODIESTER PHOSPHODIESTERASE, CYTOPLASMIC"/>
    <property type="match status" value="1"/>
</dbReference>
<dbReference type="InterPro" id="IPR017946">
    <property type="entry name" value="PLC-like_Pdiesterase_TIM-brl"/>
</dbReference>
<dbReference type="AlphaFoldDB" id="A0A3B0U978"/>
<sequence>MAFTHPIVNSRIIAHRGASGLAPENTLVSVTKAAQMGASWVETDVRLTADMKLVMVHDETLDRTTNGRGAVLAASLDQIKALDAGKWFSPEFSGAMVPTLEEYLECVVENNLNLQLELKEVAGLERELVERVAQVLKKKWPFGERGLYLSAFSERCLRYAGEILPGVARCLALVVAPKDPKALMKEVGCQIIHIQDIALNTAERYAALRASGVEFGVATIDDALRARQLLELGAQSILSNDPGLLVNDQGGE</sequence>
<protein>
    <submittedName>
        <fullName evidence="2">Glycerophosphoryl diester phosphodiesterase</fullName>
        <ecNumber evidence="2">3.1.4.46</ecNumber>
    </submittedName>
</protein>
<gene>
    <name evidence="2" type="ORF">MNBD_ALPHA12-2234</name>
</gene>
<keyword evidence="2" id="KW-0378">Hydrolase</keyword>
<proteinExistence type="predicted"/>
<dbReference type="InterPro" id="IPR030395">
    <property type="entry name" value="GP_PDE_dom"/>
</dbReference>
<dbReference type="Pfam" id="PF03009">
    <property type="entry name" value="GDPD"/>
    <property type="match status" value="1"/>
</dbReference>
<name>A0A3B0U978_9ZZZZ</name>
<dbReference type="EC" id="3.1.4.46" evidence="2"/>
<evidence type="ECO:0000313" key="2">
    <source>
        <dbReference type="EMBL" id="VAW21089.1"/>
    </source>
</evidence>
<dbReference type="PANTHER" id="PTHR46211">
    <property type="entry name" value="GLYCEROPHOSPHORYL DIESTER PHOSPHODIESTERASE"/>
    <property type="match status" value="1"/>
</dbReference>
<dbReference type="EMBL" id="UOEO01000156">
    <property type="protein sequence ID" value="VAW21089.1"/>
    <property type="molecule type" value="Genomic_DNA"/>
</dbReference>
<dbReference type="Gene3D" id="3.20.20.190">
    <property type="entry name" value="Phosphatidylinositol (PI) phosphodiesterase"/>
    <property type="match status" value="1"/>
</dbReference>
<dbReference type="PROSITE" id="PS51704">
    <property type="entry name" value="GP_PDE"/>
    <property type="match status" value="1"/>
</dbReference>
<feature type="domain" description="GP-PDE" evidence="1">
    <location>
        <begin position="10"/>
        <end position="249"/>
    </location>
</feature>